<dbReference type="EMBL" id="KN824892">
    <property type="protein sequence ID" value="KIK98442.1"/>
    <property type="molecule type" value="Genomic_DNA"/>
</dbReference>
<organism evidence="1 2">
    <name type="scientific">Paxillus rubicundulus Ve08.2h10</name>
    <dbReference type="NCBI Taxonomy" id="930991"/>
    <lineage>
        <taxon>Eukaryota</taxon>
        <taxon>Fungi</taxon>
        <taxon>Dikarya</taxon>
        <taxon>Basidiomycota</taxon>
        <taxon>Agaricomycotina</taxon>
        <taxon>Agaricomycetes</taxon>
        <taxon>Agaricomycetidae</taxon>
        <taxon>Boletales</taxon>
        <taxon>Paxilineae</taxon>
        <taxon>Paxillaceae</taxon>
        <taxon>Paxillus</taxon>
    </lineage>
</organism>
<name>A0A0D0DJC0_9AGAM</name>
<reference evidence="2" key="2">
    <citation type="submission" date="2015-01" db="EMBL/GenBank/DDBJ databases">
        <title>Evolutionary Origins and Diversification of the Mycorrhizal Mutualists.</title>
        <authorList>
            <consortium name="DOE Joint Genome Institute"/>
            <consortium name="Mycorrhizal Genomics Consortium"/>
            <person name="Kohler A."/>
            <person name="Kuo A."/>
            <person name="Nagy L.G."/>
            <person name="Floudas D."/>
            <person name="Copeland A."/>
            <person name="Barry K.W."/>
            <person name="Cichocki N."/>
            <person name="Veneault-Fourrey C."/>
            <person name="LaButti K."/>
            <person name="Lindquist E.A."/>
            <person name="Lipzen A."/>
            <person name="Lundell T."/>
            <person name="Morin E."/>
            <person name="Murat C."/>
            <person name="Riley R."/>
            <person name="Ohm R."/>
            <person name="Sun H."/>
            <person name="Tunlid A."/>
            <person name="Henrissat B."/>
            <person name="Grigoriev I.V."/>
            <person name="Hibbett D.S."/>
            <person name="Martin F."/>
        </authorList>
    </citation>
    <scope>NUCLEOTIDE SEQUENCE [LARGE SCALE GENOMIC DNA]</scope>
    <source>
        <strain evidence="2">Ve08.2h10</strain>
    </source>
</reference>
<reference evidence="1 2" key="1">
    <citation type="submission" date="2014-04" db="EMBL/GenBank/DDBJ databases">
        <authorList>
            <consortium name="DOE Joint Genome Institute"/>
            <person name="Kuo A."/>
            <person name="Kohler A."/>
            <person name="Jargeat P."/>
            <person name="Nagy L.G."/>
            <person name="Floudas D."/>
            <person name="Copeland A."/>
            <person name="Barry K.W."/>
            <person name="Cichocki N."/>
            <person name="Veneault-Fourrey C."/>
            <person name="LaButti K."/>
            <person name="Lindquist E.A."/>
            <person name="Lipzen A."/>
            <person name="Lundell T."/>
            <person name="Morin E."/>
            <person name="Murat C."/>
            <person name="Sun H."/>
            <person name="Tunlid A."/>
            <person name="Henrissat B."/>
            <person name="Grigoriev I.V."/>
            <person name="Hibbett D.S."/>
            <person name="Martin F."/>
            <person name="Nordberg H.P."/>
            <person name="Cantor M.N."/>
            <person name="Hua S.X."/>
        </authorList>
    </citation>
    <scope>NUCLEOTIDE SEQUENCE [LARGE SCALE GENOMIC DNA]</scope>
    <source>
        <strain evidence="1 2">Ve08.2h10</strain>
    </source>
</reference>
<proteinExistence type="predicted"/>
<gene>
    <name evidence="1" type="ORF">PAXRUDRAFT_823866</name>
</gene>
<protein>
    <submittedName>
        <fullName evidence="1">Uncharacterized protein</fullName>
    </submittedName>
</protein>
<accession>A0A0D0DJC0</accession>
<evidence type="ECO:0000313" key="1">
    <source>
        <dbReference type="EMBL" id="KIK98442.1"/>
    </source>
</evidence>
<keyword evidence="2" id="KW-1185">Reference proteome</keyword>
<dbReference type="AlphaFoldDB" id="A0A0D0DJC0"/>
<dbReference type="InParanoid" id="A0A0D0DJC0"/>
<sequence length="63" mass="6729">MNLKVKPSCTSAATDVTGKRFFAGGNVKLAGTDYRAHACRVFTGSGRCPLERQLGAWCPLQPS</sequence>
<dbReference type="Proteomes" id="UP000054538">
    <property type="component" value="Unassembled WGS sequence"/>
</dbReference>
<evidence type="ECO:0000313" key="2">
    <source>
        <dbReference type="Proteomes" id="UP000054538"/>
    </source>
</evidence>
<dbReference type="HOGENOM" id="CLU_2886504_0_0_1"/>